<gene>
    <name evidence="1" type="ORF">MLD38_019336</name>
</gene>
<reference evidence="2" key="1">
    <citation type="journal article" date="2023" name="Front. Plant Sci.">
        <title>Chromosomal-level genome assembly of Melastoma candidum provides insights into trichome evolution.</title>
        <authorList>
            <person name="Zhong Y."/>
            <person name="Wu W."/>
            <person name="Sun C."/>
            <person name="Zou P."/>
            <person name="Liu Y."/>
            <person name="Dai S."/>
            <person name="Zhou R."/>
        </authorList>
    </citation>
    <scope>NUCLEOTIDE SEQUENCE [LARGE SCALE GENOMIC DNA]</scope>
</reference>
<evidence type="ECO:0000313" key="1">
    <source>
        <dbReference type="EMBL" id="KAI4371061.1"/>
    </source>
</evidence>
<dbReference type="EMBL" id="CM042884">
    <property type="protein sequence ID" value="KAI4371061.1"/>
    <property type="molecule type" value="Genomic_DNA"/>
</dbReference>
<comment type="caution">
    <text evidence="1">The sequence shown here is derived from an EMBL/GenBank/DDBJ whole genome shotgun (WGS) entry which is preliminary data.</text>
</comment>
<proteinExistence type="predicted"/>
<accession>A0ACB9QZR8</accession>
<name>A0ACB9QZR8_9MYRT</name>
<keyword evidence="2" id="KW-1185">Reference proteome</keyword>
<organism evidence="1 2">
    <name type="scientific">Melastoma candidum</name>
    <dbReference type="NCBI Taxonomy" id="119954"/>
    <lineage>
        <taxon>Eukaryota</taxon>
        <taxon>Viridiplantae</taxon>
        <taxon>Streptophyta</taxon>
        <taxon>Embryophyta</taxon>
        <taxon>Tracheophyta</taxon>
        <taxon>Spermatophyta</taxon>
        <taxon>Magnoliopsida</taxon>
        <taxon>eudicotyledons</taxon>
        <taxon>Gunneridae</taxon>
        <taxon>Pentapetalae</taxon>
        <taxon>rosids</taxon>
        <taxon>malvids</taxon>
        <taxon>Myrtales</taxon>
        <taxon>Melastomataceae</taxon>
        <taxon>Melastomatoideae</taxon>
        <taxon>Melastomateae</taxon>
        <taxon>Melastoma</taxon>
    </lineage>
</organism>
<dbReference type="Proteomes" id="UP001057402">
    <property type="component" value="Chromosome 5"/>
</dbReference>
<protein>
    <submittedName>
        <fullName evidence="1">Uncharacterized protein</fullName>
    </submittedName>
</protein>
<sequence>MGSDRRFPSLPPPKPHHRSRAILPSIILVFFAAILAAFPRLSSAESLAAADDPSRFHDFYTTHCAGEVFSEDPISATVPSSNDSLSGQLRFSGFFAFASAKANDPGDTPSSVPSSFLFYPKVVYGTNNKDVLKVVGSLRIFGLGLSSNREGGSGRRRLKTAFHVRGPKIPVRRGRYRFSLTGYVAESTGRLCMVGSSIWFSNASSSDVLLKVRYPVKMSINSSFVSGEFESLGDQDGNGKAFGRVSLLGFSGRTDYGYSLMEKEKDGSFDKFDNGDGDNLSMDEFQGVGGWCSTHGWLSSYEMEYGRGCDAVNCNPLGKEALFVPDRIALSTLQCSDQGKLQFSLSFRNSSSYSGYAFNPRSSLLGEGEWDPKAKRICGVMCHMLNYSVSLADTFVGDCSIKMCMRFPATFSIINRSPVVGQIWSTKAMDDSGYFPKIAFWSYGPSYANRRYKYGVMGGTPDLCDGNAKVLKKKVYPFPSSTDMRFDVMVTNSKGKTAYGEAAPLFVGGSPHQSSFYGSQINGNRSWSSFHPNVSGVMQNMSYSLSFSTPYNYSFSGIKLSHTSVDFFAEGVYNGLIGRLCMIGCRRVVWNDTLFTNSSLDCKVTISVKFAPLNRKRGELITGFIKSTRPTSDPLYFETLTLKSNSMYSVQATESIWRMDLEIILVVVSNTLACVFVVSQILHVRRKPDVLPFISVVMLTVVMLGHMIPLLLNFEALFVGNRNQQSYLWRNGGWLEVKEVVVRAVTMVAFLLELRLLQLTWSARQGDVNKGALWISEKKVGYASFLLYAVGAVVAWLLHQSTHAVSYRVLQPGRMLQSVDSVYPVDFYKSYSLWEGLKSYAGLILDGFLLPQILFNLFMDSNEKALSSFFYIGTTFIRLLPHTYDLYRAHSSSWSPEFSYIYASHRMDFYSTAWNIIIPCSGMLFALLVYLQQRFNGRCILPKRFRARVAYEKVPAVTNDDL</sequence>
<evidence type="ECO:0000313" key="2">
    <source>
        <dbReference type="Proteomes" id="UP001057402"/>
    </source>
</evidence>